<feature type="transmembrane region" description="Helical" evidence="1">
    <location>
        <begin position="40"/>
        <end position="60"/>
    </location>
</feature>
<keyword evidence="1" id="KW-0812">Transmembrane</keyword>
<keyword evidence="1" id="KW-1133">Transmembrane helix</keyword>
<dbReference type="RefSeq" id="WP_050062333.1">
    <property type="nucleotide sequence ID" value="NZ_JACHEK010000002.1"/>
</dbReference>
<accession>A0A841JWV1</accession>
<dbReference type="EMBL" id="JACHEK010000002">
    <property type="protein sequence ID" value="MBB6143461.1"/>
    <property type="molecule type" value="Genomic_DNA"/>
</dbReference>
<gene>
    <name evidence="2" type="ORF">HNQ77_001405</name>
</gene>
<evidence type="ECO:0000313" key="3">
    <source>
        <dbReference type="Proteomes" id="UP000538666"/>
    </source>
</evidence>
<organism evidence="2 3">
    <name type="scientific">Silvibacterium bohemicum</name>
    <dbReference type="NCBI Taxonomy" id="1577686"/>
    <lineage>
        <taxon>Bacteria</taxon>
        <taxon>Pseudomonadati</taxon>
        <taxon>Acidobacteriota</taxon>
        <taxon>Terriglobia</taxon>
        <taxon>Terriglobales</taxon>
        <taxon>Acidobacteriaceae</taxon>
        <taxon>Silvibacterium</taxon>
    </lineage>
</organism>
<comment type="caution">
    <text evidence="2">The sequence shown here is derived from an EMBL/GenBank/DDBJ whole genome shotgun (WGS) entry which is preliminary data.</text>
</comment>
<keyword evidence="1" id="KW-0472">Membrane</keyword>
<dbReference type="OrthoDB" id="122608at2"/>
<reference evidence="2 3" key="1">
    <citation type="submission" date="2020-08" db="EMBL/GenBank/DDBJ databases">
        <title>Genomic Encyclopedia of Type Strains, Phase IV (KMG-IV): sequencing the most valuable type-strain genomes for metagenomic binning, comparative biology and taxonomic classification.</title>
        <authorList>
            <person name="Goeker M."/>
        </authorList>
    </citation>
    <scope>NUCLEOTIDE SEQUENCE [LARGE SCALE GENOMIC DNA]</scope>
    <source>
        <strain evidence="2 3">DSM 103733</strain>
    </source>
</reference>
<dbReference type="AlphaFoldDB" id="A0A841JWV1"/>
<evidence type="ECO:0000256" key="1">
    <source>
        <dbReference type="SAM" id="Phobius"/>
    </source>
</evidence>
<keyword evidence="3" id="KW-1185">Reference proteome</keyword>
<feature type="transmembrane region" description="Helical" evidence="1">
    <location>
        <begin position="6"/>
        <end position="28"/>
    </location>
</feature>
<proteinExistence type="predicted"/>
<dbReference type="Proteomes" id="UP000538666">
    <property type="component" value="Unassembled WGS sequence"/>
</dbReference>
<feature type="transmembrane region" description="Helical" evidence="1">
    <location>
        <begin position="80"/>
        <end position="98"/>
    </location>
</feature>
<evidence type="ECO:0000313" key="2">
    <source>
        <dbReference type="EMBL" id="MBB6143461.1"/>
    </source>
</evidence>
<protein>
    <submittedName>
        <fullName evidence="2">Cation transport ATPase</fullName>
    </submittedName>
</protein>
<sequence length="112" mass="12812">MLLEIGRLISLLVSILSLAALLTSAFFVPGSHWDERLMSSLMRILLAGCICFVSGLLFSWPEQKNPEAHSDVLHTLPVQLYFWSLAGMALLFAVSWYLEEYYVPMLWRNQPH</sequence>
<name>A0A841JWV1_9BACT</name>